<sequence length="45" mass="5124">MHIITLPNTDIHIVSFKSDSILFECFQTGIRLTQCLSENSICLLQ</sequence>
<comment type="caution">
    <text evidence="1">The sequence shown here is derived from an EMBL/GenBank/DDBJ whole genome shotgun (WGS) entry which is preliminary data.</text>
</comment>
<dbReference type="HOGENOM" id="CLU_3202506_0_0_4"/>
<dbReference type="AlphaFoldDB" id="G4CSK4"/>
<name>G4CSK4_9NEIS</name>
<reference evidence="1 2" key="1">
    <citation type="submission" date="2011-06" db="EMBL/GenBank/DDBJ databases">
        <authorList>
            <person name="Muzny D."/>
            <person name="Qin X."/>
            <person name="Deng J."/>
            <person name="Jiang H."/>
            <person name="Liu Y."/>
            <person name="Qu J."/>
            <person name="Song X.-Z."/>
            <person name="Zhang L."/>
            <person name="Thornton R."/>
            <person name="Coyle M."/>
            <person name="Francisco L."/>
            <person name="Jackson L."/>
            <person name="Javaid M."/>
            <person name="Korchina V."/>
            <person name="Kovar C."/>
            <person name="Mata R."/>
            <person name="Mathew T."/>
            <person name="Ngo R."/>
            <person name="Nguyen L."/>
            <person name="Nguyen N."/>
            <person name="Okwuonu G."/>
            <person name="Ongeri F."/>
            <person name="Pham C."/>
            <person name="Simmons D."/>
            <person name="Wilczek-Boney K."/>
            <person name="Hale W."/>
            <person name="Jakkamsetti A."/>
            <person name="Pham P."/>
            <person name="Ruth R."/>
            <person name="San Lucas F."/>
            <person name="Warren J."/>
            <person name="Zhang J."/>
            <person name="Zhao Z."/>
            <person name="Zhou C."/>
            <person name="Zhu D."/>
            <person name="Lee S."/>
            <person name="Bess C."/>
            <person name="Blankenburg K."/>
            <person name="Forbes L."/>
            <person name="Fu Q."/>
            <person name="Gubbala S."/>
            <person name="Hirani K."/>
            <person name="Jayaseelan J.C."/>
            <person name="Lara F."/>
            <person name="Munidasa M."/>
            <person name="Palculict T."/>
            <person name="Patil S."/>
            <person name="Pu L.-L."/>
            <person name="Saada N."/>
            <person name="Tang L."/>
            <person name="Weissenberger G."/>
            <person name="Zhu Y."/>
            <person name="Hemphill L."/>
            <person name="Shang Y."/>
            <person name="Youmans B."/>
            <person name="Ayvaz T."/>
            <person name="Ross M."/>
            <person name="Santibanez J."/>
            <person name="Aqrawi P."/>
            <person name="Gross S."/>
            <person name="Joshi V."/>
            <person name="Fowler G."/>
            <person name="Nazareth L."/>
            <person name="Reid J."/>
            <person name="Worley K."/>
            <person name="Petrosino J."/>
            <person name="Highlander S."/>
            <person name="Gibbs R."/>
        </authorList>
    </citation>
    <scope>NUCLEOTIDE SEQUENCE [LARGE SCALE GENOMIC DNA]</scope>
    <source>
        <strain evidence="1 2">9715</strain>
    </source>
</reference>
<keyword evidence="2" id="KW-1185">Reference proteome</keyword>
<protein>
    <submittedName>
        <fullName evidence="1">Uncharacterized protein</fullName>
    </submittedName>
</protein>
<evidence type="ECO:0000313" key="1">
    <source>
        <dbReference type="EMBL" id="EGZ44650.1"/>
    </source>
</evidence>
<dbReference type="EMBL" id="AGAZ01000069">
    <property type="protein sequence ID" value="EGZ44650.1"/>
    <property type="molecule type" value="Genomic_DNA"/>
</dbReference>
<evidence type="ECO:0000313" key="2">
    <source>
        <dbReference type="Proteomes" id="UP000005336"/>
    </source>
</evidence>
<dbReference type="Proteomes" id="UP000005336">
    <property type="component" value="Unassembled WGS sequence"/>
</dbReference>
<accession>G4CSK4</accession>
<proteinExistence type="predicted"/>
<organism evidence="1 2">
    <name type="scientific">Neisseria wadsworthii 9715</name>
    <dbReference type="NCBI Taxonomy" id="1030841"/>
    <lineage>
        <taxon>Bacteria</taxon>
        <taxon>Pseudomonadati</taxon>
        <taxon>Pseudomonadota</taxon>
        <taxon>Betaproteobacteria</taxon>
        <taxon>Neisseriales</taxon>
        <taxon>Neisseriaceae</taxon>
        <taxon>Neisseria</taxon>
    </lineage>
</organism>
<dbReference type="PATRIC" id="fig|1030841.3.peg.2056"/>
<gene>
    <name evidence="1" type="ORF">HMPREF9370_2064</name>
</gene>